<dbReference type="AlphaFoldDB" id="A0A6H9XQ57"/>
<dbReference type="Proteomes" id="UP000249886">
    <property type="component" value="Unassembled WGS sequence"/>
</dbReference>
<proteinExistence type="predicted"/>
<dbReference type="Pfam" id="PF01926">
    <property type="entry name" value="MMR_HSR1"/>
    <property type="match status" value="1"/>
</dbReference>
<name>A0A6H9XQ57_9CORY</name>
<dbReference type="SUPFAM" id="SSF52540">
    <property type="entry name" value="P-loop containing nucleoside triphosphate hydrolases"/>
    <property type="match status" value="1"/>
</dbReference>
<evidence type="ECO:0000313" key="3">
    <source>
        <dbReference type="Proteomes" id="UP000249886"/>
    </source>
</evidence>
<dbReference type="InterPro" id="IPR027417">
    <property type="entry name" value="P-loop_NTPase"/>
</dbReference>
<evidence type="ECO:0000259" key="1">
    <source>
        <dbReference type="Pfam" id="PF01926"/>
    </source>
</evidence>
<dbReference type="Gene3D" id="3.40.50.300">
    <property type="entry name" value="P-loop containing nucleotide triphosphate hydrolases"/>
    <property type="match status" value="1"/>
</dbReference>
<dbReference type="EMBL" id="UARK01000001">
    <property type="protein sequence ID" value="SPW24367.1"/>
    <property type="molecule type" value="Genomic_DNA"/>
</dbReference>
<accession>A0A6H9XQ57</accession>
<dbReference type="InterPro" id="IPR006073">
    <property type="entry name" value="GTP-bd"/>
</dbReference>
<dbReference type="InterPro" id="IPR022812">
    <property type="entry name" value="Dynamin"/>
</dbReference>
<dbReference type="GeneID" id="84572844"/>
<protein>
    <submittedName>
        <fullName evidence="2">GTPase Era</fullName>
    </submittedName>
</protein>
<dbReference type="PRINTS" id="PR00195">
    <property type="entry name" value="DYNAMIN"/>
</dbReference>
<comment type="caution">
    <text evidence="2">The sequence shown here is derived from an EMBL/GenBank/DDBJ whole genome shotgun (WGS) entry which is preliminary data.</text>
</comment>
<gene>
    <name evidence="2" type="ORF">NCTC10254_00745</name>
</gene>
<evidence type="ECO:0000313" key="2">
    <source>
        <dbReference type="EMBL" id="SPW24367.1"/>
    </source>
</evidence>
<sequence>MNPYHKQAISDLTILLRQAIDALEQGGPELVEPAKELREMVTRPPRVAIVGRLKSGKSTLVNALTQHRIAATDSLECTLVVSMYLDGAPARAEIIGLDGESIREPLGNGPLQKLPRPLDEIDYVRQYLPNVSLRQLSLIDTPGTATLTVENEERTRRMLVDGGQDTRRASSWADCVVFLSDSAPRDDERTFLSQLGMTPLTTVGVLSRADSFGAGAFGQVDPIIFAGEHAYKIAEQLQSVVETVLPLSGLLAESASVGRVTETLARNLGSLVMLDRDQVLDFIEVDDPGVIVRGFTPAMRDDLLDAVGEYGIMAGRGVAHQSGATGLLKWMREVSGIEALTQLLTGDIVYFAILQRAVRMLDALEDISNNYNVRNHVRWVQEVILSQPGMHFVLLYRSYRNTYASNPNSVLLPALRRAITATNPAEVAGLTSSADPGVVRAKHEEELGKLQMLAMTPLSAAEDEARERLIVAHQHALRSLR</sequence>
<feature type="domain" description="G" evidence="1">
    <location>
        <begin position="46"/>
        <end position="188"/>
    </location>
</feature>
<dbReference type="GO" id="GO:0005525">
    <property type="term" value="F:GTP binding"/>
    <property type="evidence" value="ECO:0007669"/>
    <property type="project" value="InterPro"/>
</dbReference>
<organism evidence="2 3">
    <name type="scientific">Corynebacterium matruchotii</name>
    <dbReference type="NCBI Taxonomy" id="43768"/>
    <lineage>
        <taxon>Bacteria</taxon>
        <taxon>Bacillati</taxon>
        <taxon>Actinomycetota</taxon>
        <taxon>Actinomycetes</taxon>
        <taxon>Mycobacteriales</taxon>
        <taxon>Corynebacteriaceae</taxon>
        <taxon>Corynebacterium</taxon>
    </lineage>
</organism>
<dbReference type="RefSeq" id="WP_005523975.1">
    <property type="nucleotide sequence ID" value="NZ_CP050134.2"/>
</dbReference>
<reference evidence="2 3" key="1">
    <citation type="submission" date="2018-06" db="EMBL/GenBank/DDBJ databases">
        <authorList>
            <consortium name="Pathogen Informatics"/>
            <person name="Doyle S."/>
        </authorList>
    </citation>
    <scope>NUCLEOTIDE SEQUENCE [LARGE SCALE GENOMIC DNA]</scope>
    <source>
        <strain evidence="2 3">NCTC10254</strain>
    </source>
</reference>